<organism evidence="2 3">
    <name type="scientific">Dissostichus mawsoni</name>
    <name type="common">Antarctic cod</name>
    <dbReference type="NCBI Taxonomy" id="36200"/>
    <lineage>
        <taxon>Eukaryota</taxon>
        <taxon>Metazoa</taxon>
        <taxon>Chordata</taxon>
        <taxon>Craniata</taxon>
        <taxon>Vertebrata</taxon>
        <taxon>Euteleostomi</taxon>
        <taxon>Actinopterygii</taxon>
        <taxon>Neopterygii</taxon>
        <taxon>Teleostei</taxon>
        <taxon>Neoteleostei</taxon>
        <taxon>Acanthomorphata</taxon>
        <taxon>Eupercaria</taxon>
        <taxon>Perciformes</taxon>
        <taxon>Notothenioidei</taxon>
        <taxon>Nototheniidae</taxon>
        <taxon>Dissostichus</taxon>
    </lineage>
</organism>
<dbReference type="GO" id="GO:0005615">
    <property type="term" value="C:extracellular space"/>
    <property type="evidence" value="ECO:0007669"/>
    <property type="project" value="TreeGrafter"/>
</dbReference>
<dbReference type="PANTHER" id="PTHR24020">
    <property type="entry name" value="COLLAGEN ALPHA"/>
    <property type="match status" value="1"/>
</dbReference>
<protein>
    <recommendedName>
        <fullName evidence="1">VWFA domain-containing protein</fullName>
    </recommendedName>
</protein>
<gene>
    <name evidence="2" type="ORF">F7725_001487</name>
</gene>
<dbReference type="InterPro" id="IPR036465">
    <property type="entry name" value="vWFA_dom_sf"/>
</dbReference>
<dbReference type="AlphaFoldDB" id="A0A7J5Y2R9"/>
<keyword evidence="3" id="KW-1185">Reference proteome</keyword>
<evidence type="ECO:0000259" key="1">
    <source>
        <dbReference type="PROSITE" id="PS50234"/>
    </source>
</evidence>
<evidence type="ECO:0000313" key="3">
    <source>
        <dbReference type="Proteomes" id="UP000518266"/>
    </source>
</evidence>
<dbReference type="Gene3D" id="3.40.50.410">
    <property type="entry name" value="von Willebrand factor, type A domain"/>
    <property type="match status" value="1"/>
</dbReference>
<name>A0A7J5Y2R9_DISMA</name>
<dbReference type="InterPro" id="IPR050525">
    <property type="entry name" value="ECM_Assembly_Org"/>
</dbReference>
<feature type="domain" description="VWFA" evidence="1">
    <location>
        <begin position="1"/>
        <end position="99"/>
    </location>
</feature>
<dbReference type="PROSITE" id="PS50234">
    <property type="entry name" value="VWFA"/>
    <property type="match status" value="1"/>
</dbReference>
<evidence type="ECO:0000313" key="2">
    <source>
        <dbReference type="EMBL" id="KAF3842638.1"/>
    </source>
</evidence>
<proteinExistence type="predicted"/>
<sequence>MSTVLERATPYNKWIPSHADFVQRVVEKLSVDDNKDRVSVVQYSRDPAVNFYLNTYTTKGEILDTVRGLKHKGGNPSTLEQLLQYLRDMSLQPLLEAGA</sequence>
<accession>A0A7J5Y2R9</accession>
<dbReference type="Proteomes" id="UP000518266">
    <property type="component" value="Unassembled WGS sequence"/>
</dbReference>
<reference evidence="2 3" key="1">
    <citation type="submission" date="2020-03" db="EMBL/GenBank/DDBJ databases">
        <title>Dissostichus mawsoni Genome sequencing and assembly.</title>
        <authorList>
            <person name="Park H."/>
        </authorList>
    </citation>
    <scope>NUCLEOTIDE SEQUENCE [LARGE SCALE GENOMIC DNA]</scope>
    <source>
        <strain evidence="2">DM0001</strain>
        <tissue evidence="2">Muscle</tissue>
    </source>
</reference>
<dbReference type="SUPFAM" id="SSF53300">
    <property type="entry name" value="vWA-like"/>
    <property type="match status" value="1"/>
</dbReference>
<dbReference type="OrthoDB" id="6132182at2759"/>
<comment type="caution">
    <text evidence="2">The sequence shown here is derived from an EMBL/GenBank/DDBJ whole genome shotgun (WGS) entry which is preliminary data.</text>
</comment>
<dbReference type="PANTHER" id="PTHR24020:SF13">
    <property type="entry name" value="COLLAGEN ALPHA-3(VI) CHAIN"/>
    <property type="match status" value="1"/>
</dbReference>
<dbReference type="Pfam" id="PF00092">
    <property type="entry name" value="VWA"/>
    <property type="match status" value="1"/>
</dbReference>
<dbReference type="EMBL" id="JAAKFY010000018">
    <property type="protein sequence ID" value="KAF3842638.1"/>
    <property type="molecule type" value="Genomic_DNA"/>
</dbReference>
<dbReference type="InterPro" id="IPR002035">
    <property type="entry name" value="VWF_A"/>
</dbReference>